<dbReference type="PROSITE" id="PS50968">
    <property type="entry name" value="BIOTINYL_LIPOYL"/>
    <property type="match status" value="1"/>
</dbReference>
<evidence type="ECO:0000256" key="2">
    <source>
        <dbReference type="ARBA" id="ARBA00022679"/>
    </source>
</evidence>
<evidence type="ECO:0000259" key="5">
    <source>
        <dbReference type="PROSITE" id="PS50968"/>
    </source>
</evidence>
<dbReference type="InterPro" id="IPR011053">
    <property type="entry name" value="Single_hybrid_motif"/>
</dbReference>
<keyword evidence="4" id="KW-0012">Acyltransferase</keyword>
<gene>
    <name evidence="6" type="ORF">FXF69_23000</name>
</gene>
<dbReference type="PANTHER" id="PTHR43178">
    <property type="entry name" value="DIHYDROLIPOAMIDE ACETYLTRANSFERASE COMPONENT OF PYRUVATE DEHYDROGENASE COMPLEX"/>
    <property type="match status" value="1"/>
</dbReference>
<evidence type="ECO:0000256" key="1">
    <source>
        <dbReference type="ARBA" id="ARBA00001938"/>
    </source>
</evidence>
<accession>A0A5D0NKU5</accession>
<dbReference type="PROSITE" id="PS00189">
    <property type="entry name" value="LIPOYL"/>
    <property type="match status" value="1"/>
</dbReference>
<evidence type="ECO:0000313" key="6">
    <source>
        <dbReference type="EMBL" id="TYB44995.1"/>
    </source>
</evidence>
<dbReference type="PANTHER" id="PTHR43178:SF5">
    <property type="entry name" value="LIPOAMIDE ACYLTRANSFERASE COMPONENT OF BRANCHED-CHAIN ALPHA-KETO ACID DEHYDROGENASE COMPLEX, MITOCHONDRIAL"/>
    <property type="match status" value="1"/>
</dbReference>
<evidence type="ECO:0000256" key="4">
    <source>
        <dbReference type="ARBA" id="ARBA00023315"/>
    </source>
</evidence>
<evidence type="ECO:0000313" key="7">
    <source>
        <dbReference type="Proteomes" id="UP000323380"/>
    </source>
</evidence>
<reference evidence="6 7" key="1">
    <citation type="submission" date="2019-08" db="EMBL/GenBank/DDBJ databases">
        <title>Actinomadura sp. nov. CYP1-5 isolated from mountain soil.</title>
        <authorList>
            <person name="Songsumanus A."/>
            <person name="Kuncharoen N."/>
            <person name="Kudo T."/>
            <person name="Yuki M."/>
            <person name="Igarashi Y."/>
            <person name="Tanasupawat S."/>
        </authorList>
    </citation>
    <scope>NUCLEOTIDE SEQUENCE [LARGE SCALE GENOMIC DNA]</scope>
    <source>
        <strain evidence="6 7">JCM 14158</strain>
    </source>
</reference>
<dbReference type="InterPro" id="IPR000089">
    <property type="entry name" value="Biotin_lipoyl"/>
</dbReference>
<comment type="cofactor">
    <cofactor evidence="1">
        <name>(R)-lipoate</name>
        <dbReference type="ChEBI" id="CHEBI:83088"/>
    </cofactor>
</comment>
<dbReference type="Proteomes" id="UP000323380">
    <property type="component" value="Unassembled WGS sequence"/>
</dbReference>
<dbReference type="InterPro" id="IPR050743">
    <property type="entry name" value="2-oxoacid_DH_E2_comp"/>
</dbReference>
<name>A0A5D0NKU5_9ACTN</name>
<feature type="domain" description="Lipoyl-binding" evidence="5">
    <location>
        <begin position="2"/>
        <end position="77"/>
    </location>
</feature>
<dbReference type="Pfam" id="PF00364">
    <property type="entry name" value="Biotin_lipoyl"/>
    <property type="match status" value="1"/>
</dbReference>
<evidence type="ECO:0000256" key="3">
    <source>
        <dbReference type="ARBA" id="ARBA00022823"/>
    </source>
</evidence>
<proteinExistence type="predicted"/>
<organism evidence="6 7">
    <name type="scientific">Actinomadura chibensis</name>
    <dbReference type="NCBI Taxonomy" id="392828"/>
    <lineage>
        <taxon>Bacteria</taxon>
        <taxon>Bacillati</taxon>
        <taxon>Actinomycetota</taxon>
        <taxon>Actinomycetes</taxon>
        <taxon>Streptosporangiales</taxon>
        <taxon>Thermomonosporaceae</taxon>
        <taxon>Actinomadura</taxon>
    </lineage>
</organism>
<dbReference type="Gene3D" id="2.40.50.100">
    <property type="match status" value="1"/>
</dbReference>
<dbReference type="GO" id="GO:0031405">
    <property type="term" value="F:lipoic acid binding"/>
    <property type="evidence" value="ECO:0007669"/>
    <property type="project" value="TreeGrafter"/>
</dbReference>
<dbReference type="SUPFAM" id="SSF51230">
    <property type="entry name" value="Single hybrid motif"/>
    <property type="match status" value="1"/>
</dbReference>
<dbReference type="InterPro" id="IPR003016">
    <property type="entry name" value="2-oxoA_DH_lipoyl-BS"/>
</dbReference>
<keyword evidence="3" id="KW-0450">Lipoyl</keyword>
<protein>
    <recommendedName>
        <fullName evidence="5">Lipoyl-binding domain-containing protein</fullName>
    </recommendedName>
</protein>
<dbReference type="GO" id="GO:0016407">
    <property type="term" value="F:acetyltransferase activity"/>
    <property type="evidence" value="ECO:0007669"/>
    <property type="project" value="TreeGrafter"/>
</dbReference>
<keyword evidence="7" id="KW-1185">Reference proteome</keyword>
<keyword evidence="2" id="KW-0808">Transferase</keyword>
<comment type="caution">
    <text evidence="6">The sequence shown here is derived from an EMBL/GenBank/DDBJ whole genome shotgun (WGS) entry which is preliminary data.</text>
</comment>
<dbReference type="RefSeq" id="WP_067902786.1">
    <property type="nucleotide sequence ID" value="NZ_VSFG01000004.1"/>
</dbReference>
<sequence>MAFQVTVEELGDGVEEATFSEWLKAVGDDVAAGEPLAEVMTDKVNLEIDAPVAGVLRSRLVQPEEVVRLGQVIAEIEVSR</sequence>
<dbReference type="GO" id="GO:0005737">
    <property type="term" value="C:cytoplasm"/>
    <property type="evidence" value="ECO:0007669"/>
    <property type="project" value="TreeGrafter"/>
</dbReference>
<dbReference type="CDD" id="cd06849">
    <property type="entry name" value="lipoyl_domain"/>
    <property type="match status" value="1"/>
</dbReference>
<dbReference type="STRING" id="1220554.GCA_001552135_07255"/>
<dbReference type="AlphaFoldDB" id="A0A5D0NKU5"/>
<dbReference type="EMBL" id="VSFG01000004">
    <property type="protein sequence ID" value="TYB44995.1"/>
    <property type="molecule type" value="Genomic_DNA"/>
</dbReference>